<feature type="transmembrane region" description="Helical" evidence="1">
    <location>
        <begin position="226"/>
        <end position="245"/>
    </location>
</feature>
<feature type="transmembrane region" description="Helical" evidence="1">
    <location>
        <begin position="251"/>
        <end position="269"/>
    </location>
</feature>
<feature type="transmembrane region" description="Helical" evidence="1">
    <location>
        <begin position="134"/>
        <end position="153"/>
    </location>
</feature>
<dbReference type="AlphaFoldDB" id="A0A2T3NN22"/>
<feature type="transmembrane region" description="Helical" evidence="1">
    <location>
        <begin position="195"/>
        <end position="214"/>
    </location>
</feature>
<comment type="caution">
    <text evidence="2">The sequence shown here is derived from an EMBL/GenBank/DDBJ whole genome shotgun (WGS) entry which is preliminary data.</text>
</comment>
<feature type="transmembrane region" description="Helical" evidence="1">
    <location>
        <begin position="12"/>
        <end position="33"/>
    </location>
</feature>
<feature type="transmembrane region" description="Helical" evidence="1">
    <location>
        <begin position="79"/>
        <end position="97"/>
    </location>
</feature>
<feature type="transmembrane region" description="Helical" evidence="1">
    <location>
        <begin position="311"/>
        <end position="329"/>
    </location>
</feature>
<sequence length="344" mass="37757">MVNMNIQTRQITRYTLGVMLAIALAYGLNWSLAYVMPVFVAKIFVDKPKPTRGTIIELLLSMVATVIIALGVSNGIAQYPVILLLLVGLLMFWAYYLFQDPKWNFFATIMIIATLLVPYLGVITPAAALGLGKGLMVSGVGAVAIFWLMHTLLPDSDDQASGSEEQGLVLSDELRQTRMFEAGRALMISFPVITYFYFFQPHGALLTMAFIGILSLQLTQLTSIKLSIFLILTNSIGGVMAIVAYELLVTVPWFPFLMAMMTLVILVFAQKLYQEPAKAAIFASILSAMLVLFGAAIASDNKEIDMNVYTRLWQIVLAAIYMVSVATLIESRKPKAVLSDASAV</sequence>
<evidence type="ECO:0000256" key="1">
    <source>
        <dbReference type="SAM" id="Phobius"/>
    </source>
</evidence>
<name>A0A2T3NN22_9GAMM</name>
<gene>
    <name evidence="2" type="ORF">C9I98_20435</name>
</gene>
<keyword evidence="3" id="KW-1185">Reference proteome</keyword>
<feature type="transmembrane region" description="Helical" evidence="1">
    <location>
        <begin position="53"/>
        <end position="72"/>
    </location>
</feature>
<accession>A0A2T3NN22</accession>
<reference evidence="2 3" key="1">
    <citation type="submission" date="2018-01" db="EMBL/GenBank/DDBJ databases">
        <title>Whole genome sequencing of Histamine producing bacteria.</title>
        <authorList>
            <person name="Butler K."/>
        </authorList>
    </citation>
    <scope>NUCLEOTIDE SEQUENCE [LARGE SCALE GENOMIC DNA]</scope>
    <source>
        <strain evidence="2 3">DSM 100436</strain>
    </source>
</reference>
<dbReference type="Proteomes" id="UP000241771">
    <property type="component" value="Unassembled WGS sequence"/>
</dbReference>
<evidence type="ECO:0000313" key="3">
    <source>
        <dbReference type="Proteomes" id="UP000241771"/>
    </source>
</evidence>
<dbReference type="RefSeq" id="WP_036818429.1">
    <property type="nucleotide sequence ID" value="NZ_JGVO01000146.1"/>
</dbReference>
<keyword evidence="1" id="KW-0812">Transmembrane</keyword>
<feature type="transmembrane region" description="Helical" evidence="1">
    <location>
        <begin position="103"/>
        <end position="122"/>
    </location>
</feature>
<dbReference type="Pfam" id="PF11168">
    <property type="entry name" value="DUF2955"/>
    <property type="match status" value="1"/>
</dbReference>
<feature type="transmembrane region" description="Helical" evidence="1">
    <location>
        <begin position="281"/>
        <end position="299"/>
    </location>
</feature>
<dbReference type="InterPro" id="IPR022604">
    <property type="entry name" value="DUF2955"/>
</dbReference>
<proteinExistence type="predicted"/>
<organism evidence="2 3">
    <name type="scientific">Photobacterium sanctipauli</name>
    <dbReference type="NCBI Taxonomy" id="1342794"/>
    <lineage>
        <taxon>Bacteria</taxon>
        <taxon>Pseudomonadati</taxon>
        <taxon>Pseudomonadota</taxon>
        <taxon>Gammaproteobacteria</taxon>
        <taxon>Vibrionales</taxon>
        <taxon>Vibrionaceae</taxon>
        <taxon>Photobacterium</taxon>
    </lineage>
</organism>
<keyword evidence="1" id="KW-1133">Transmembrane helix</keyword>
<dbReference type="OrthoDB" id="6222260at2"/>
<keyword evidence="1" id="KW-0472">Membrane</keyword>
<dbReference type="EMBL" id="PYMA01000016">
    <property type="protein sequence ID" value="PSW16914.1"/>
    <property type="molecule type" value="Genomic_DNA"/>
</dbReference>
<evidence type="ECO:0000313" key="2">
    <source>
        <dbReference type="EMBL" id="PSW16914.1"/>
    </source>
</evidence>
<protein>
    <submittedName>
        <fullName evidence="2">DUF2955 domain-containing protein</fullName>
    </submittedName>
</protein>